<dbReference type="PANTHER" id="PTHR19861:SF0">
    <property type="entry name" value="WD REPEAT-CONTAINING PROTEIN 82"/>
    <property type="match status" value="1"/>
</dbReference>
<dbReference type="GO" id="GO:0048188">
    <property type="term" value="C:Set1C/COMPASS complex"/>
    <property type="evidence" value="ECO:0007669"/>
    <property type="project" value="TreeGrafter"/>
</dbReference>
<gene>
    <name evidence="7" type="ORF">DASC09_007820</name>
</gene>
<organism evidence="7 8">
    <name type="scientific">Saccharomycopsis crataegensis</name>
    <dbReference type="NCBI Taxonomy" id="43959"/>
    <lineage>
        <taxon>Eukaryota</taxon>
        <taxon>Fungi</taxon>
        <taxon>Dikarya</taxon>
        <taxon>Ascomycota</taxon>
        <taxon>Saccharomycotina</taxon>
        <taxon>Saccharomycetes</taxon>
        <taxon>Saccharomycopsidaceae</taxon>
        <taxon>Saccharomycopsis</taxon>
    </lineage>
</organism>
<dbReference type="PROSITE" id="PS50294">
    <property type="entry name" value="WD_REPEATS_REGION"/>
    <property type="match status" value="1"/>
</dbReference>
<dbReference type="Gene3D" id="2.130.10.10">
    <property type="entry name" value="YVTN repeat-like/Quinoprotein amine dehydrogenase"/>
    <property type="match status" value="1"/>
</dbReference>
<evidence type="ECO:0000313" key="8">
    <source>
        <dbReference type="Proteomes" id="UP001360560"/>
    </source>
</evidence>
<evidence type="ECO:0000256" key="5">
    <source>
        <dbReference type="ARBA" id="ARBA00023242"/>
    </source>
</evidence>
<evidence type="ECO:0000256" key="6">
    <source>
        <dbReference type="PROSITE-ProRule" id="PRU00221"/>
    </source>
</evidence>
<protein>
    <submittedName>
        <fullName evidence="7">WD-repeat containing protein</fullName>
    </submittedName>
</protein>
<comment type="similarity">
    <text evidence="2">Belongs to the WD repeat SWD2 family.</text>
</comment>
<feature type="repeat" description="WD" evidence="6">
    <location>
        <begin position="260"/>
        <end position="285"/>
    </location>
</feature>
<dbReference type="GO" id="GO:0016070">
    <property type="term" value="P:RNA metabolic process"/>
    <property type="evidence" value="ECO:0007669"/>
    <property type="project" value="UniProtKB-ARBA"/>
</dbReference>
<feature type="repeat" description="WD" evidence="6">
    <location>
        <begin position="21"/>
        <end position="62"/>
    </location>
</feature>
<dbReference type="SMART" id="SM00320">
    <property type="entry name" value="WD40"/>
    <property type="match status" value="3"/>
</dbReference>
<evidence type="ECO:0000256" key="3">
    <source>
        <dbReference type="ARBA" id="ARBA00022574"/>
    </source>
</evidence>
<keyword evidence="3 6" id="KW-0853">WD repeat</keyword>
<comment type="caution">
    <text evidence="7">The sequence shown here is derived from an EMBL/GenBank/DDBJ whole genome shotgun (WGS) entry which is preliminary data.</text>
</comment>
<keyword evidence="4" id="KW-0677">Repeat</keyword>
<proteinExistence type="inferred from homology"/>
<dbReference type="EMBL" id="BTFZ01000001">
    <property type="protein sequence ID" value="GMM33457.1"/>
    <property type="molecule type" value="Genomic_DNA"/>
</dbReference>
<evidence type="ECO:0000313" key="7">
    <source>
        <dbReference type="EMBL" id="GMM33457.1"/>
    </source>
</evidence>
<dbReference type="InterPro" id="IPR037867">
    <property type="entry name" value="Swd2/WDR82"/>
</dbReference>
<dbReference type="AlphaFoldDB" id="A0AAV5QFM1"/>
<dbReference type="Proteomes" id="UP001360560">
    <property type="component" value="Unassembled WGS sequence"/>
</dbReference>
<accession>A0AAV5QFM1</accession>
<dbReference type="FunFam" id="2.130.10.10:FF:001194">
    <property type="entry name" value="Unplaced genomic scaffold supercont1.1, whole genome shotgun sequence"/>
    <property type="match status" value="1"/>
</dbReference>
<keyword evidence="5" id="KW-0539">Nucleus</keyword>
<evidence type="ECO:0000256" key="4">
    <source>
        <dbReference type="ARBA" id="ARBA00022737"/>
    </source>
</evidence>
<dbReference type="SUPFAM" id="SSF50978">
    <property type="entry name" value="WD40 repeat-like"/>
    <property type="match status" value="1"/>
</dbReference>
<dbReference type="InterPro" id="IPR015943">
    <property type="entry name" value="WD40/YVTN_repeat-like_dom_sf"/>
</dbReference>
<keyword evidence="8" id="KW-1185">Reference proteome</keyword>
<dbReference type="InterPro" id="IPR001680">
    <property type="entry name" value="WD40_rpt"/>
</dbReference>
<dbReference type="InterPro" id="IPR036322">
    <property type="entry name" value="WD40_repeat_dom_sf"/>
</dbReference>
<sequence length="340" mass="38596">MSTKITESLFTSFAPSKTFRYHRDEAPVTSLDFDDSGQFLISSGADESMQLYDCKSGKHVKSVLSKKYGTHLARFTHNSKNCIYASTKNEHTIRYLSLHDNTYVRYFKGHKALVNSLEVSPTSDMFISTSFDNSVRVWDFRTSNCQGYMTCRNRSICSFDPSGLVFAIGNSDTKEVGLYDCRNYDKDPFIVFDLKKFERDPVTLERSFWNKLDFSNDGRHLLIGTNYQYHYVLDSYEGELVTKLKGHGPFKPRNYPDTGSVSFSPDGRYVFGGSGTNDVLVWDMNQLQSSVPPGKVLNPLKALKGDKATPRMVLFNPKMMMLATADNEVSMWLPDLSEAK</sequence>
<evidence type="ECO:0000256" key="2">
    <source>
        <dbReference type="ARBA" id="ARBA00005616"/>
    </source>
</evidence>
<name>A0AAV5QFM1_9ASCO</name>
<dbReference type="GO" id="GO:0003682">
    <property type="term" value="F:chromatin binding"/>
    <property type="evidence" value="ECO:0007669"/>
    <property type="project" value="TreeGrafter"/>
</dbReference>
<feature type="repeat" description="WD" evidence="6">
    <location>
        <begin position="107"/>
        <end position="148"/>
    </location>
</feature>
<dbReference type="PANTHER" id="PTHR19861">
    <property type="entry name" value="WD40 REPEAT PROTEIN SWD2"/>
    <property type="match status" value="1"/>
</dbReference>
<dbReference type="RefSeq" id="XP_064850457.1">
    <property type="nucleotide sequence ID" value="XM_064994385.1"/>
</dbReference>
<reference evidence="7 8" key="1">
    <citation type="journal article" date="2023" name="Elife">
        <title>Identification of key yeast species and microbe-microbe interactions impacting larval growth of Drosophila in the wild.</title>
        <authorList>
            <person name="Mure A."/>
            <person name="Sugiura Y."/>
            <person name="Maeda R."/>
            <person name="Honda K."/>
            <person name="Sakurai N."/>
            <person name="Takahashi Y."/>
            <person name="Watada M."/>
            <person name="Katoh T."/>
            <person name="Gotoh A."/>
            <person name="Gotoh Y."/>
            <person name="Taniguchi I."/>
            <person name="Nakamura K."/>
            <person name="Hayashi T."/>
            <person name="Katayama T."/>
            <person name="Uemura T."/>
            <person name="Hattori Y."/>
        </authorList>
    </citation>
    <scope>NUCLEOTIDE SEQUENCE [LARGE SCALE GENOMIC DNA]</scope>
    <source>
        <strain evidence="7 8">SC-9</strain>
    </source>
</reference>
<dbReference type="Pfam" id="PF00400">
    <property type="entry name" value="WD40"/>
    <property type="match status" value="3"/>
</dbReference>
<dbReference type="PROSITE" id="PS50082">
    <property type="entry name" value="WD_REPEATS_2"/>
    <property type="match status" value="3"/>
</dbReference>
<dbReference type="GeneID" id="90071436"/>
<comment type="subcellular location">
    <subcellularLocation>
        <location evidence="1">Nucleus</location>
    </subcellularLocation>
</comment>
<evidence type="ECO:0000256" key="1">
    <source>
        <dbReference type="ARBA" id="ARBA00004123"/>
    </source>
</evidence>